<comment type="caution">
    <text evidence="6">The sequence shown here is derived from an EMBL/GenBank/DDBJ whole genome shotgun (WGS) entry which is preliminary data.</text>
</comment>
<organism evidence="6 7">
    <name type="scientific">Streptomyces purpureus</name>
    <dbReference type="NCBI Taxonomy" id="1951"/>
    <lineage>
        <taxon>Bacteria</taxon>
        <taxon>Bacillati</taxon>
        <taxon>Actinomycetota</taxon>
        <taxon>Actinomycetes</taxon>
        <taxon>Kitasatosporales</taxon>
        <taxon>Streptomycetaceae</taxon>
        <taxon>Streptomyces</taxon>
    </lineage>
</organism>
<evidence type="ECO:0000313" key="7">
    <source>
        <dbReference type="Proteomes" id="UP000619486"/>
    </source>
</evidence>
<dbReference type="Proteomes" id="UP000619486">
    <property type="component" value="Unassembled WGS sequence"/>
</dbReference>
<dbReference type="PROSITE" id="PS50082">
    <property type="entry name" value="WD_REPEATS_2"/>
    <property type="match status" value="5"/>
</dbReference>
<keyword evidence="7" id="KW-1185">Reference proteome</keyword>
<keyword evidence="1 3" id="KW-0853">WD repeat</keyword>
<dbReference type="Gene3D" id="2.130.10.10">
    <property type="entry name" value="YVTN repeat-like/Quinoprotein amine dehydrogenase"/>
    <property type="match status" value="3"/>
</dbReference>
<evidence type="ECO:0000256" key="3">
    <source>
        <dbReference type="PROSITE-ProRule" id="PRU00221"/>
    </source>
</evidence>
<dbReference type="PANTHER" id="PTHR19879">
    <property type="entry name" value="TRANSCRIPTION INITIATION FACTOR TFIID"/>
    <property type="match status" value="1"/>
</dbReference>
<dbReference type="Gene3D" id="2.40.10.120">
    <property type="match status" value="1"/>
</dbReference>
<evidence type="ECO:0000256" key="1">
    <source>
        <dbReference type="ARBA" id="ARBA00022574"/>
    </source>
</evidence>
<dbReference type="EMBL" id="BMQQ01000001">
    <property type="protein sequence ID" value="GGT16124.1"/>
    <property type="molecule type" value="Genomic_DNA"/>
</dbReference>
<evidence type="ECO:0000313" key="6">
    <source>
        <dbReference type="EMBL" id="GGT16124.1"/>
    </source>
</evidence>
<gene>
    <name evidence="6" type="ORF">GCM10014713_06280</name>
</gene>
<dbReference type="Pfam" id="PF20703">
    <property type="entry name" value="nSTAND1"/>
    <property type="match status" value="1"/>
</dbReference>
<feature type="repeat" description="WD" evidence="3">
    <location>
        <begin position="811"/>
        <end position="852"/>
    </location>
</feature>
<protein>
    <recommendedName>
        <fullName evidence="5">Novel STAND NTPase 1 domain-containing protein</fullName>
    </recommendedName>
</protein>
<accession>A0A918GXS5</accession>
<dbReference type="SUPFAM" id="SSF50978">
    <property type="entry name" value="WD40 repeat-like"/>
    <property type="match status" value="1"/>
</dbReference>
<dbReference type="AlphaFoldDB" id="A0A918GXS5"/>
<feature type="repeat" description="WD" evidence="3">
    <location>
        <begin position="853"/>
        <end position="894"/>
    </location>
</feature>
<dbReference type="InterPro" id="IPR049052">
    <property type="entry name" value="nSTAND1"/>
</dbReference>
<dbReference type="PRINTS" id="PR00320">
    <property type="entry name" value="GPROTEINBRPT"/>
</dbReference>
<proteinExistence type="predicted"/>
<dbReference type="InterPro" id="IPR015943">
    <property type="entry name" value="WD40/YVTN_repeat-like_dom_sf"/>
</dbReference>
<evidence type="ECO:0000256" key="2">
    <source>
        <dbReference type="ARBA" id="ARBA00022737"/>
    </source>
</evidence>
<dbReference type="Pfam" id="PF00400">
    <property type="entry name" value="WD40"/>
    <property type="match status" value="5"/>
</dbReference>
<keyword evidence="2" id="KW-0677">Repeat</keyword>
<dbReference type="CDD" id="cd00200">
    <property type="entry name" value="WD40"/>
    <property type="match status" value="1"/>
</dbReference>
<name>A0A918GXS5_9ACTN</name>
<feature type="domain" description="Novel STAND NTPase 1" evidence="5">
    <location>
        <begin position="232"/>
        <end position="637"/>
    </location>
</feature>
<evidence type="ECO:0000259" key="5">
    <source>
        <dbReference type="Pfam" id="PF20703"/>
    </source>
</evidence>
<reference evidence="6" key="2">
    <citation type="submission" date="2020-09" db="EMBL/GenBank/DDBJ databases">
        <authorList>
            <person name="Sun Q."/>
            <person name="Ohkuma M."/>
        </authorList>
    </citation>
    <scope>NUCLEOTIDE SEQUENCE</scope>
    <source>
        <strain evidence="6">JCM 3172</strain>
    </source>
</reference>
<dbReference type="PROSITE" id="PS00678">
    <property type="entry name" value="WD_REPEATS_1"/>
    <property type="match status" value="2"/>
</dbReference>
<dbReference type="InterPro" id="IPR009003">
    <property type="entry name" value="Peptidase_S1_PA"/>
</dbReference>
<keyword evidence="4" id="KW-0472">Membrane</keyword>
<feature type="repeat" description="WD" evidence="3">
    <location>
        <begin position="895"/>
        <end position="936"/>
    </location>
</feature>
<keyword evidence="4" id="KW-1133">Transmembrane helix</keyword>
<dbReference type="SUPFAM" id="SSF50494">
    <property type="entry name" value="Trypsin-like serine proteases"/>
    <property type="match status" value="1"/>
</dbReference>
<dbReference type="Pfam" id="PF13365">
    <property type="entry name" value="Trypsin_2"/>
    <property type="match status" value="1"/>
</dbReference>
<dbReference type="InterPro" id="IPR001680">
    <property type="entry name" value="WD40_rpt"/>
</dbReference>
<dbReference type="SUPFAM" id="SSF52540">
    <property type="entry name" value="P-loop containing nucleoside triphosphate hydrolases"/>
    <property type="match status" value="1"/>
</dbReference>
<dbReference type="InterPro" id="IPR027417">
    <property type="entry name" value="P-loop_NTPase"/>
</dbReference>
<feature type="repeat" description="WD" evidence="3">
    <location>
        <begin position="769"/>
        <end position="810"/>
    </location>
</feature>
<feature type="repeat" description="WD" evidence="3">
    <location>
        <begin position="937"/>
        <end position="969"/>
    </location>
</feature>
<dbReference type="PANTHER" id="PTHR19879:SF9">
    <property type="entry name" value="TRANSCRIPTION INITIATION FACTOR TFIID SUBUNIT 5"/>
    <property type="match status" value="1"/>
</dbReference>
<evidence type="ECO:0000256" key="4">
    <source>
        <dbReference type="SAM" id="Phobius"/>
    </source>
</evidence>
<dbReference type="InterPro" id="IPR019775">
    <property type="entry name" value="WD40_repeat_CS"/>
</dbReference>
<dbReference type="InterPro" id="IPR036322">
    <property type="entry name" value="WD40_repeat_dom_sf"/>
</dbReference>
<dbReference type="SMART" id="SM00320">
    <property type="entry name" value="WD40"/>
    <property type="match status" value="5"/>
</dbReference>
<reference evidence="6" key="1">
    <citation type="journal article" date="2014" name="Int. J. Syst. Evol. Microbiol.">
        <title>Complete genome sequence of Corynebacterium casei LMG S-19264T (=DSM 44701T), isolated from a smear-ripened cheese.</title>
        <authorList>
            <consortium name="US DOE Joint Genome Institute (JGI-PGF)"/>
            <person name="Walter F."/>
            <person name="Albersmeier A."/>
            <person name="Kalinowski J."/>
            <person name="Ruckert C."/>
        </authorList>
    </citation>
    <scope>NUCLEOTIDE SEQUENCE</scope>
    <source>
        <strain evidence="6">JCM 3172</strain>
    </source>
</reference>
<sequence length="1011" mass="111137">MESPRGRRVSSPGGPGLAWERGTARVLHEGRPVGVAFLIPGRLLLTCAHVISSLAGLPDDQPLPARFPVTVDFPLLPGHPKAAATVHFSVPVAADNSGDVAVLRLTDDLPTGAVAMRILEADDLAGHRWRAFGFPRYPGAGGSKDAGVWTRGTVEGREGTGWWQLTCDEQAGFPLAGGFSGAPVWDEEYQGVIGVVVAVEGDQRRRTGYALTVESLAREWPQLRSRLLDDSPFRELLPFTEHDSAVFHGRTEETRRLLELLGEQQVPILPVLGASGVGKSSLTGAGLLARVDQDRHLIARLPHGLRLTAEELLAWALASAGDADTRTADWHDHWSALARRLADEEGLRTAVEQTLARHHERSKLLLVLDQFETLLADAPETARKLDAMLGVVTMRRTDGSRPAQAVVVSRIDFLPQIEQLPHLRAAWEATHVVVPPMTRDQLCAAITRPLAGHAGIRFADGLVERLLHDTPHGAAALPMLEYTLSQLWARQERGVLTAGAYQELGGVEGALVGNAERTLWEWADSTEHEALERIFIQLVRPAERLDVGERGPDTRRVADRSEFSEHDWSLIHRLASTRLVVVTRRPTGLDTAELAHQALVESWPRLQSWVERNRDFRSWQEELRRTVRAWQERGRPRELTLDRHRADEAKRWLGARAAEISAEEAEFVEASIQVQRRTARRRRLVLAGFALLAVLVLVVSSLASRNARTSSEQRDLAAVERLTTQSQLHALSDPALAARLALAAQRIHPTADTRTRLLTTLSSPLRATLTGHSRSVNSVAVSPDGGTLATGGVDRTVRLWDVRARRQIATLTGHTQQVNSVAFSPDGRILATAGDGRQARLWDVRTHRELATFTGHTDWVQSVAFTPDGNTLATSARDTTARLWGVRTHRELATLTGHTATVLSAAISPDGQTVATGGEDRTVRLWDVRTHRQLAILTGHTGTVWWVDFGPDGKTLATSSNDATARLWDTDLFNDLGTLVDRACAAAGRSMTEREWHRYVPAGVTYRRICP</sequence>
<dbReference type="InterPro" id="IPR020472">
    <property type="entry name" value="WD40_PAC1"/>
</dbReference>
<dbReference type="PROSITE" id="PS50294">
    <property type="entry name" value="WD_REPEATS_REGION"/>
    <property type="match status" value="5"/>
</dbReference>
<keyword evidence="4" id="KW-0812">Transmembrane</keyword>
<feature type="transmembrane region" description="Helical" evidence="4">
    <location>
        <begin position="684"/>
        <end position="703"/>
    </location>
</feature>